<reference evidence="3" key="1">
    <citation type="submission" date="2017-09" db="EMBL/GenBank/DDBJ databases">
        <title>Luteimonas liuhanmingii sp.nov., isolated from the intestinal contents of Tibetan Plateau Pika in Yushu, Qinghai Province, China.</title>
        <authorList>
            <person name="Gui Z."/>
        </authorList>
    </citation>
    <scope>NUCLEOTIDE SEQUENCE [LARGE SCALE GENOMIC DNA]</scope>
    <source>
        <strain evidence="3">100111</strain>
    </source>
</reference>
<evidence type="ECO:0000313" key="2">
    <source>
        <dbReference type="EMBL" id="ATD66498.1"/>
    </source>
</evidence>
<accession>A0A290XBZ1</accession>
<keyword evidence="3" id="KW-1185">Reference proteome</keyword>
<feature type="region of interest" description="Disordered" evidence="1">
    <location>
        <begin position="1"/>
        <end position="26"/>
    </location>
</feature>
<dbReference type="KEGG" id="lum:CNR27_02710"/>
<sequence length="195" mass="21566">MVRARSADQHVSGAWPRRKQRQQMTRDRQMWQQVLVEAATQEIRGCIEHALAAGGAADRRDDRARFRPGQGTEACRQIGRGGVAADVCVQRRQRGAVPGPQSVERFGVVGHRDRAASGGRGLLHHAHSDRPGGADHHQRRWNCPDHGILSPEKHSSTGAVTIRREAVPGSQDHNHPHPARPDWSRLGTVMRALDD</sequence>
<evidence type="ECO:0000256" key="1">
    <source>
        <dbReference type="SAM" id="MobiDB-lite"/>
    </source>
</evidence>
<proteinExistence type="predicted"/>
<gene>
    <name evidence="2" type="ORF">CNR27_02710</name>
</gene>
<name>A0A290XBZ1_9GAMM</name>
<dbReference type="AlphaFoldDB" id="A0A290XBZ1"/>
<dbReference type="EMBL" id="CP023406">
    <property type="protein sequence ID" value="ATD66498.1"/>
    <property type="molecule type" value="Genomic_DNA"/>
</dbReference>
<organism evidence="2 3">
    <name type="scientific">Luteimonas chenhongjianii</name>
    <dbReference type="NCBI Taxonomy" id="2006110"/>
    <lineage>
        <taxon>Bacteria</taxon>
        <taxon>Pseudomonadati</taxon>
        <taxon>Pseudomonadota</taxon>
        <taxon>Gammaproteobacteria</taxon>
        <taxon>Lysobacterales</taxon>
        <taxon>Lysobacteraceae</taxon>
        <taxon>Luteimonas</taxon>
    </lineage>
</organism>
<feature type="region of interest" description="Disordered" evidence="1">
    <location>
        <begin position="164"/>
        <end position="195"/>
    </location>
</feature>
<protein>
    <submittedName>
        <fullName evidence="2">Uncharacterized protein</fullName>
    </submittedName>
</protein>
<dbReference type="Proteomes" id="UP000218968">
    <property type="component" value="Chromosome"/>
</dbReference>
<evidence type="ECO:0000313" key="3">
    <source>
        <dbReference type="Proteomes" id="UP000218968"/>
    </source>
</evidence>
<feature type="compositionally biased region" description="Basic and acidic residues" evidence="1">
    <location>
        <begin position="164"/>
        <end position="183"/>
    </location>
</feature>